<gene>
    <name evidence="4" type="ORF">PO878_12575</name>
</gene>
<dbReference type="KEGG" id="ima:PO878_12575"/>
<sequence>MTTSGRLDGTVALVTGASSGIGAATARALAAEGALVVAAARRKDRLDEVVEDIVDAGGRATVCELDVTDQTAAAAAVDGVVAEHGRLDVVVNNAGMMLNGPVEDAPLDEWERMVDINVKGLLYVAHAALPHLLVAAEAEPRRVADMVNISSVAGRVPRLGAGVYNLTKHGVGAFSESLRQEVTERHVRVSLVEPGAVATELLDHQRPDVREAYQNRFRGKDLLQATDVADAIAYLVTRPRHVAINEVLVRPTQQQA</sequence>
<dbReference type="PANTHER" id="PTHR44196">
    <property type="entry name" value="DEHYDROGENASE/REDUCTASE SDR FAMILY MEMBER 7B"/>
    <property type="match status" value="1"/>
</dbReference>
<dbReference type="EMBL" id="CP116942">
    <property type="protein sequence ID" value="WCO65331.1"/>
    <property type="molecule type" value="Genomic_DNA"/>
</dbReference>
<protein>
    <submittedName>
        <fullName evidence="4">SDR family NAD(P)-dependent oxidoreductase</fullName>
    </submittedName>
</protein>
<dbReference type="GO" id="GO:0016020">
    <property type="term" value="C:membrane"/>
    <property type="evidence" value="ECO:0007669"/>
    <property type="project" value="TreeGrafter"/>
</dbReference>
<keyword evidence="5" id="KW-1185">Reference proteome</keyword>
<evidence type="ECO:0000313" key="5">
    <source>
        <dbReference type="Proteomes" id="UP001216390"/>
    </source>
</evidence>
<evidence type="ECO:0000256" key="2">
    <source>
        <dbReference type="ARBA" id="ARBA00023002"/>
    </source>
</evidence>
<accession>A0AAF0BQT8</accession>
<dbReference type="SUPFAM" id="SSF51735">
    <property type="entry name" value="NAD(P)-binding Rossmann-fold domains"/>
    <property type="match status" value="1"/>
</dbReference>
<dbReference type="PRINTS" id="PR00080">
    <property type="entry name" value="SDRFAMILY"/>
</dbReference>
<name>A0AAF0BQT8_9ACTN</name>
<dbReference type="AlphaFoldDB" id="A0AAF0BQT8"/>
<reference evidence="4" key="1">
    <citation type="submission" date="2023-01" db="EMBL/GenBank/DDBJ databases">
        <title>The diversity of Class Acidimicrobiia in South China Sea sediment environments and the proposal of Iamia marina sp. nov., a novel species of the genus Iamia.</title>
        <authorList>
            <person name="He Y."/>
            <person name="Tian X."/>
        </authorList>
    </citation>
    <scope>NUCLEOTIDE SEQUENCE</scope>
    <source>
        <strain evidence="4">DSM 19957</strain>
    </source>
</reference>
<dbReference type="PRINTS" id="PR00081">
    <property type="entry name" value="GDHRDH"/>
</dbReference>
<evidence type="ECO:0000313" key="4">
    <source>
        <dbReference type="EMBL" id="WCO65331.1"/>
    </source>
</evidence>
<dbReference type="Pfam" id="PF00106">
    <property type="entry name" value="adh_short"/>
    <property type="match status" value="1"/>
</dbReference>
<dbReference type="Proteomes" id="UP001216390">
    <property type="component" value="Chromosome"/>
</dbReference>
<dbReference type="GO" id="GO:0016616">
    <property type="term" value="F:oxidoreductase activity, acting on the CH-OH group of donors, NAD or NADP as acceptor"/>
    <property type="evidence" value="ECO:0007669"/>
    <property type="project" value="UniProtKB-ARBA"/>
</dbReference>
<evidence type="ECO:0000256" key="1">
    <source>
        <dbReference type="ARBA" id="ARBA00006484"/>
    </source>
</evidence>
<comment type="similarity">
    <text evidence="1 3">Belongs to the short-chain dehydrogenases/reductases (SDR) family.</text>
</comment>
<dbReference type="Gene3D" id="3.40.50.720">
    <property type="entry name" value="NAD(P)-binding Rossmann-like Domain"/>
    <property type="match status" value="1"/>
</dbReference>
<evidence type="ECO:0000256" key="3">
    <source>
        <dbReference type="RuleBase" id="RU000363"/>
    </source>
</evidence>
<dbReference type="RefSeq" id="WP_272734856.1">
    <property type="nucleotide sequence ID" value="NZ_CP116942.1"/>
</dbReference>
<dbReference type="InterPro" id="IPR036291">
    <property type="entry name" value="NAD(P)-bd_dom_sf"/>
</dbReference>
<dbReference type="FunFam" id="3.40.50.720:FF:000047">
    <property type="entry name" value="NADP-dependent L-serine/L-allo-threonine dehydrogenase"/>
    <property type="match status" value="1"/>
</dbReference>
<proteinExistence type="inferred from homology"/>
<dbReference type="InterPro" id="IPR002347">
    <property type="entry name" value="SDR_fam"/>
</dbReference>
<dbReference type="PANTHER" id="PTHR44196:SF1">
    <property type="entry name" value="DEHYDROGENASE_REDUCTASE SDR FAMILY MEMBER 7B"/>
    <property type="match status" value="1"/>
</dbReference>
<keyword evidence="2" id="KW-0560">Oxidoreductase</keyword>
<organism evidence="4 5">
    <name type="scientific">Iamia majanohamensis</name>
    <dbReference type="NCBI Taxonomy" id="467976"/>
    <lineage>
        <taxon>Bacteria</taxon>
        <taxon>Bacillati</taxon>
        <taxon>Actinomycetota</taxon>
        <taxon>Acidimicrobiia</taxon>
        <taxon>Acidimicrobiales</taxon>
        <taxon>Iamiaceae</taxon>
        <taxon>Iamia</taxon>
    </lineage>
</organism>